<name>A0A376RFD1_ECOLX</name>
<sequence>MVRLGLIIAALGLCFTILPMVRDWIFNWQYDVKDTIITLKENKLKIESLEKDVDKLKEQIHTLELQSNNRNKGR</sequence>
<dbReference type="Proteomes" id="UP000254159">
    <property type="component" value="Unassembled WGS sequence"/>
</dbReference>
<organism evidence="2 3">
    <name type="scientific">Escherichia coli</name>
    <dbReference type="NCBI Taxonomy" id="562"/>
    <lineage>
        <taxon>Bacteria</taxon>
        <taxon>Pseudomonadati</taxon>
        <taxon>Pseudomonadota</taxon>
        <taxon>Gammaproteobacteria</taxon>
        <taxon>Enterobacterales</taxon>
        <taxon>Enterobacteriaceae</taxon>
        <taxon>Escherichia</taxon>
    </lineage>
</organism>
<evidence type="ECO:0000256" key="1">
    <source>
        <dbReference type="SAM" id="Coils"/>
    </source>
</evidence>
<evidence type="ECO:0000313" key="2">
    <source>
        <dbReference type="EMBL" id="STI16626.1"/>
    </source>
</evidence>
<protein>
    <submittedName>
        <fullName evidence="2">Uncharacterized protein</fullName>
    </submittedName>
</protein>
<gene>
    <name evidence="2" type="ORF">NCTC10865_01896</name>
</gene>
<reference evidence="2 3" key="1">
    <citation type="submission" date="2018-06" db="EMBL/GenBank/DDBJ databases">
        <authorList>
            <consortium name="Pathogen Informatics"/>
            <person name="Doyle S."/>
        </authorList>
    </citation>
    <scope>NUCLEOTIDE SEQUENCE [LARGE SCALE GENOMIC DNA]</scope>
    <source>
        <strain evidence="2 3">NCTC10865</strain>
    </source>
</reference>
<evidence type="ECO:0000313" key="3">
    <source>
        <dbReference type="Proteomes" id="UP000254159"/>
    </source>
</evidence>
<keyword evidence="1" id="KW-0175">Coiled coil</keyword>
<accession>A0A376RFD1</accession>
<feature type="coiled-coil region" evidence="1">
    <location>
        <begin position="39"/>
        <end position="66"/>
    </location>
</feature>
<dbReference type="AlphaFoldDB" id="A0A376RFD1"/>
<proteinExistence type="predicted"/>
<dbReference type="EMBL" id="UGCD01000002">
    <property type="protein sequence ID" value="STI16626.1"/>
    <property type="molecule type" value="Genomic_DNA"/>
</dbReference>